<dbReference type="CDD" id="cd06223">
    <property type="entry name" value="PRTases_typeI"/>
    <property type="match status" value="1"/>
</dbReference>
<proteinExistence type="predicted"/>
<dbReference type="GO" id="GO:0046100">
    <property type="term" value="P:hypoxanthine metabolic process"/>
    <property type="evidence" value="ECO:0007669"/>
    <property type="project" value="TreeGrafter"/>
</dbReference>
<dbReference type="InterPro" id="IPR050408">
    <property type="entry name" value="HGPRT"/>
</dbReference>
<dbReference type="InterPro" id="IPR029057">
    <property type="entry name" value="PRTase-like"/>
</dbReference>
<protein>
    <submittedName>
        <fullName evidence="2">Hypoxanthine-guanine phosphoribosyltransferase</fullName>
        <ecNumber evidence="2">2.4.2.8</ecNumber>
    </submittedName>
</protein>
<sequence>MNGADPCLVEAQQVLKKADLMYSAKQIDQAISQLAERINRQFANTSQAVIVIPIMNGGLVLSGHLISRLEFPLLVDYLHATRYRNKTSGTDLQWIAKPQLDLTGKIVLIIDDILDEGHTLSEVLSFCAEQGAEQVCSAVLVEKNHGRKVPQ</sequence>
<organism evidence="2">
    <name type="scientific">hydrothermal vent metagenome</name>
    <dbReference type="NCBI Taxonomy" id="652676"/>
    <lineage>
        <taxon>unclassified sequences</taxon>
        <taxon>metagenomes</taxon>
        <taxon>ecological metagenomes</taxon>
    </lineage>
</organism>
<dbReference type="Gene3D" id="3.40.50.2020">
    <property type="match status" value="1"/>
</dbReference>
<dbReference type="GO" id="GO:0000287">
    <property type="term" value="F:magnesium ion binding"/>
    <property type="evidence" value="ECO:0007669"/>
    <property type="project" value="TreeGrafter"/>
</dbReference>
<dbReference type="SUPFAM" id="SSF53271">
    <property type="entry name" value="PRTase-like"/>
    <property type="match status" value="1"/>
</dbReference>
<dbReference type="PANTHER" id="PTHR43340">
    <property type="entry name" value="HYPOXANTHINE-GUANINE PHOSPHORIBOSYLTRANSFERASE"/>
    <property type="match status" value="1"/>
</dbReference>
<dbReference type="GO" id="GO:0004422">
    <property type="term" value="F:hypoxanthine phosphoribosyltransferase activity"/>
    <property type="evidence" value="ECO:0007669"/>
    <property type="project" value="TreeGrafter"/>
</dbReference>
<dbReference type="GO" id="GO:0032263">
    <property type="term" value="P:GMP salvage"/>
    <property type="evidence" value="ECO:0007669"/>
    <property type="project" value="TreeGrafter"/>
</dbReference>
<accession>A0A3B0Y1Q2</accession>
<name>A0A3B0Y1Q2_9ZZZZ</name>
<dbReference type="EC" id="2.4.2.8" evidence="2"/>
<dbReference type="PANTHER" id="PTHR43340:SF1">
    <property type="entry name" value="HYPOXANTHINE PHOSPHORIBOSYLTRANSFERASE"/>
    <property type="match status" value="1"/>
</dbReference>
<feature type="domain" description="Phosphoribosyltransferase" evidence="1">
    <location>
        <begin position="24"/>
        <end position="150"/>
    </location>
</feature>
<feature type="non-terminal residue" evidence="2">
    <location>
        <position position="151"/>
    </location>
</feature>
<dbReference type="GO" id="GO:0005829">
    <property type="term" value="C:cytosol"/>
    <property type="evidence" value="ECO:0007669"/>
    <property type="project" value="TreeGrafter"/>
</dbReference>
<evidence type="ECO:0000259" key="1">
    <source>
        <dbReference type="Pfam" id="PF00156"/>
    </source>
</evidence>
<evidence type="ECO:0000313" key="2">
    <source>
        <dbReference type="EMBL" id="VAW69527.1"/>
    </source>
</evidence>
<dbReference type="InterPro" id="IPR000836">
    <property type="entry name" value="PRTase_dom"/>
</dbReference>
<gene>
    <name evidence="2" type="ORF">MNBD_GAMMA10-1898</name>
</gene>
<keyword evidence="2" id="KW-0328">Glycosyltransferase</keyword>
<keyword evidence="2" id="KW-0808">Transferase</keyword>
<dbReference type="AlphaFoldDB" id="A0A3B0Y1Q2"/>
<reference evidence="2" key="1">
    <citation type="submission" date="2018-06" db="EMBL/GenBank/DDBJ databases">
        <authorList>
            <person name="Zhirakovskaya E."/>
        </authorList>
    </citation>
    <scope>NUCLEOTIDE SEQUENCE</scope>
</reference>
<dbReference type="GO" id="GO:0006178">
    <property type="term" value="P:guanine salvage"/>
    <property type="evidence" value="ECO:0007669"/>
    <property type="project" value="TreeGrafter"/>
</dbReference>
<dbReference type="GO" id="GO:0032264">
    <property type="term" value="P:IMP salvage"/>
    <property type="evidence" value="ECO:0007669"/>
    <property type="project" value="TreeGrafter"/>
</dbReference>
<dbReference type="EMBL" id="UOFJ01000441">
    <property type="protein sequence ID" value="VAW69527.1"/>
    <property type="molecule type" value="Genomic_DNA"/>
</dbReference>
<dbReference type="Pfam" id="PF00156">
    <property type="entry name" value="Pribosyltran"/>
    <property type="match status" value="1"/>
</dbReference>